<proteinExistence type="predicted"/>
<name>A0ACC2FTJ8_DALPE</name>
<organism evidence="1 2">
    <name type="scientific">Dallia pectoralis</name>
    <name type="common">Alaska blackfish</name>
    <dbReference type="NCBI Taxonomy" id="75939"/>
    <lineage>
        <taxon>Eukaryota</taxon>
        <taxon>Metazoa</taxon>
        <taxon>Chordata</taxon>
        <taxon>Craniata</taxon>
        <taxon>Vertebrata</taxon>
        <taxon>Euteleostomi</taxon>
        <taxon>Actinopterygii</taxon>
        <taxon>Neopterygii</taxon>
        <taxon>Teleostei</taxon>
        <taxon>Protacanthopterygii</taxon>
        <taxon>Esociformes</taxon>
        <taxon>Umbridae</taxon>
        <taxon>Dallia</taxon>
    </lineage>
</organism>
<sequence>MSSLGFLCRKLPEELEKEVVAMNAQQPQTPPPRPAPVYPGRLGRAKKRGQEGGGREEWPVCQPHLCLPSPRALRSTAPESLQATHTQDSITIGLGHTLSDNLVTHNNGISHESTGDF</sequence>
<dbReference type="Proteomes" id="UP001157502">
    <property type="component" value="Chromosome 22"/>
</dbReference>
<evidence type="ECO:0000313" key="1">
    <source>
        <dbReference type="EMBL" id="KAJ7994779.1"/>
    </source>
</evidence>
<reference evidence="1" key="1">
    <citation type="submission" date="2021-05" db="EMBL/GenBank/DDBJ databases">
        <authorList>
            <person name="Pan Q."/>
            <person name="Jouanno E."/>
            <person name="Zahm M."/>
            <person name="Klopp C."/>
            <person name="Cabau C."/>
            <person name="Louis A."/>
            <person name="Berthelot C."/>
            <person name="Parey E."/>
            <person name="Roest Crollius H."/>
            <person name="Montfort J."/>
            <person name="Robinson-Rechavi M."/>
            <person name="Bouchez O."/>
            <person name="Lampietro C."/>
            <person name="Lopez Roques C."/>
            <person name="Donnadieu C."/>
            <person name="Postlethwait J."/>
            <person name="Bobe J."/>
            <person name="Dillon D."/>
            <person name="Chandos A."/>
            <person name="von Hippel F."/>
            <person name="Guiguen Y."/>
        </authorList>
    </citation>
    <scope>NUCLEOTIDE SEQUENCE</scope>
    <source>
        <strain evidence="1">YG-Jan2019</strain>
    </source>
</reference>
<gene>
    <name evidence="1" type="ORF">DPEC_G00253010</name>
</gene>
<protein>
    <submittedName>
        <fullName evidence="1">Uncharacterized protein</fullName>
    </submittedName>
</protein>
<evidence type="ECO:0000313" key="2">
    <source>
        <dbReference type="Proteomes" id="UP001157502"/>
    </source>
</evidence>
<accession>A0ACC2FTJ8</accession>
<comment type="caution">
    <text evidence="1">The sequence shown here is derived from an EMBL/GenBank/DDBJ whole genome shotgun (WGS) entry which is preliminary data.</text>
</comment>
<keyword evidence="2" id="KW-1185">Reference proteome</keyword>
<dbReference type="EMBL" id="CM055749">
    <property type="protein sequence ID" value="KAJ7994779.1"/>
    <property type="molecule type" value="Genomic_DNA"/>
</dbReference>